<gene>
    <name evidence="2" type="ORF">Sya03_42570</name>
</gene>
<dbReference type="Proteomes" id="UP000652013">
    <property type="component" value="Unassembled WGS sequence"/>
</dbReference>
<protein>
    <recommendedName>
        <fullName evidence="1">BioF2-like acetyltransferase domain-containing protein</fullName>
    </recommendedName>
</protein>
<accession>A0A8J4DLB9</accession>
<evidence type="ECO:0000313" key="3">
    <source>
        <dbReference type="Proteomes" id="UP000652013"/>
    </source>
</evidence>
<reference evidence="2" key="1">
    <citation type="submission" date="2021-01" db="EMBL/GenBank/DDBJ databases">
        <title>Whole genome shotgun sequence of Spirilliplanes yamanashiensis NBRC 15828.</title>
        <authorList>
            <person name="Komaki H."/>
            <person name="Tamura T."/>
        </authorList>
    </citation>
    <scope>NUCLEOTIDE SEQUENCE</scope>
    <source>
        <strain evidence="2">NBRC 15828</strain>
    </source>
</reference>
<keyword evidence="3" id="KW-1185">Reference proteome</keyword>
<dbReference type="InterPro" id="IPR038740">
    <property type="entry name" value="BioF2-like_GNAT_dom"/>
</dbReference>
<sequence length="371" mass="40055">MSARLIPLSELGAALIDRWRELGHTALEANAFLGPDVVLPAARRLGAGAGIALAVVEHGRQLRFALPVVRTRTYRRLPLPTVATWRHDYCYLGTPLVAPDAPADTWRAALGALDAVAPVTALGLLGLDGPVAAALRAALGPGARRAVTLGRRERPVVRRRPEPTYLGDLSASRRKNLRRNAALLAAELGEVRLVEHLADGRDLDAAVDGFLAMEAAGWKGREGTAIACRPGHAEFFRETCHRLAAQGALWLTSLEAGGRPVAWDCLMLAGDTLFAFKTTYDEDLRRFSPGVQVLSTLLTRFHADERFAVIDSCTGLSETITHELFPDRRPLGELVLMPAGAVGQAAAWATPRAAAVYRRLKDRRALVNSAQ</sequence>
<comment type="caution">
    <text evidence="2">The sequence shown here is derived from an EMBL/GenBank/DDBJ whole genome shotgun (WGS) entry which is preliminary data.</text>
</comment>
<dbReference type="AlphaFoldDB" id="A0A8J4DLB9"/>
<organism evidence="2 3">
    <name type="scientific">Spirilliplanes yamanashiensis</name>
    <dbReference type="NCBI Taxonomy" id="42233"/>
    <lineage>
        <taxon>Bacteria</taxon>
        <taxon>Bacillati</taxon>
        <taxon>Actinomycetota</taxon>
        <taxon>Actinomycetes</taxon>
        <taxon>Micromonosporales</taxon>
        <taxon>Micromonosporaceae</taxon>
        <taxon>Spirilliplanes</taxon>
    </lineage>
</organism>
<name>A0A8J4DLB9_9ACTN</name>
<dbReference type="RefSeq" id="WP_203940133.1">
    <property type="nucleotide sequence ID" value="NZ_BAAAGJ010000023.1"/>
</dbReference>
<feature type="domain" description="BioF2-like acetyltransferase" evidence="1">
    <location>
        <begin position="172"/>
        <end position="315"/>
    </location>
</feature>
<proteinExistence type="predicted"/>
<evidence type="ECO:0000313" key="2">
    <source>
        <dbReference type="EMBL" id="GIJ04905.1"/>
    </source>
</evidence>
<dbReference type="EMBL" id="BOOY01000030">
    <property type="protein sequence ID" value="GIJ04905.1"/>
    <property type="molecule type" value="Genomic_DNA"/>
</dbReference>
<dbReference type="SUPFAM" id="SSF55729">
    <property type="entry name" value="Acyl-CoA N-acyltransferases (Nat)"/>
    <property type="match status" value="1"/>
</dbReference>
<dbReference type="InterPro" id="IPR016181">
    <property type="entry name" value="Acyl_CoA_acyltransferase"/>
</dbReference>
<evidence type="ECO:0000259" key="1">
    <source>
        <dbReference type="Pfam" id="PF13480"/>
    </source>
</evidence>
<dbReference type="Pfam" id="PF13480">
    <property type="entry name" value="Acetyltransf_6"/>
    <property type="match status" value="1"/>
</dbReference>